<evidence type="ECO:0008006" key="13">
    <source>
        <dbReference type="Google" id="ProtNLM"/>
    </source>
</evidence>
<accession>A0AAV5LC29</accession>
<keyword evidence="6" id="KW-0175">Coiled coil</keyword>
<gene>
    <name evidence="11" type="ORF">SLEP1_g43139</name>
</gene>
<dbReference type="GO" id="GO:0051707">
    <property type="term" value="P:response to other organism"/>
    <property type="evidence" value="ECO:0007669"/>
    <property type="project" value="UniProtKB-ARBA"/>
</dbReference>
<dbReference type="Gene3D" id="3.80.10.10">
    <property type="entry name" value="Ribonuclease Inhibitor"/>
    <property type="match status" value="5"/>
</dbReference>
<dbReference type="SUPFAM" id="SSF52058">
    <property type="entry name" value="L domain-like"/>
    <property type="match status" value="3"/>
</dbReference>
<dbReference type="Pfam" id="PF25019">
    <property type="entry name" value="LRR_R13L1-DRL21"/>
    <property type="match status" value="1"/>
</dbReference>
<evidence type="ECO:0000313" key="11">
    <source>
        <dbReference type="EMBL" id="GKV34798.1"/>
    </source>
</evidence>
<dbReference type="FunFam" id="1.10.10.10:FF:000322">
    <property type="entry name" value="Probable disease resistance protein At1g63360"/>
    <property type="match status" value="1"/>
</dbReference>
<evidence type="ECO:0000313" key="12">
    <source>
        <dbReference type="Proteomes" id="UP001054252"/>
    </source>
</evidence>
<dbReference type="Gene3D" id="1.10.8.430">
    <property type="entry name" value="Helical domain of apoptotic protease-activating factors"/>
    <property type="match status" value="1"/>
</dbReference>
<dbReference type="Gene3D" id="1.20.5.4130">
    <property type="match status" value="1"/>
</dbReference>
<evidence type="ECO:0000256" key="2">
    <source>
        <dbReference type="ARBA" id="ARBA00022737"/>
    </source>
</evidence>
<dbReference type="FunFam" id="3.40.50.300:FF:001091">
    <property type="entry name" value="Probable disease resistance protein At1g61300"/>
    <property type="match status" value="1"/>
</dbReference>
<dbReference type="Pfam" id="PF00931">
    <property type="entry name" value="NB-ARC"/>
    <property type="match status" value="1"/>
</dbReference>
<evidence type="ECO:0000259" key="9">
    <source>
        <dbReference type="Pfam" id="PF23559"/>
    </source>
</evidence>
<dbReference type="SUPFAM" id="SSF52540">
    <property type="entry name" value="P-loop containing nucleoside triphosphate hydrolases"/>
    <property type="match status" value="1"/>
</dbReference>
<organism evidence="11 12">
    <name type="scientific">Rubroshorea leprosula</name>
    <dbReference type="NCBI Taxonomy" id="152421"/>
    <lineage>
        <taxon>Eukaryota</taxon>
        <taxon>Viridiplantae</taxon>
        <taxon>Streptophyta</taxon>
        <taxon>Embryophyta</taxon>
        <taxon>Tracheophyta</taxon>
        <taxon>Spermatophyta</taxon>
        <taxon>Magnoliopsida</taxon>
        <taxon>eudicotyledons</taxon>
        <taxon>Gunneridae</taxon>
        <taxon>Pentapetalae</taxon>
        <taxon>rosids</taxon>
        <taxon>malvids</taxon>
        <taxon>Malvales</taxon>
        <taxon>Dipterocarpaceae</taxon>
        <taxon>Rubroshorea</taxon>
    </lineage>
</organism>
<dbReference type="Gene3D" id="3.40.50.300">
    <property type="entry name" value="P-loop containing nucleotide triphosphate hydrolases"/>
    <property type="match status" value="1"/>
</dbReference>
<evidence type="ECO:0000259" key="7">
    <source>
        <dbReference type="Pfam" id="PF00931"/>
    </source>
</evidence>
<dbReference type="PRINTS" id="PR00364">
    <property type="entry name" value="DISEASERSIST"/>
</dbReference>
<protein>
    <recommendedName>
        <fullName evidence="13">Disease resistance RPP13-like protein 1</fullName>
    </recommendedName>
</protein>
<dbReference type="GO" id="GO:0005524">
    <property type="term" value="F:ATP binding"/>
    <property type="evidence" value="ECO:0007669"/>
    <property type="project" value="UniProtKB-KW"/>
</dbReference>
<dbReference type="EMBL" id="BPVZ01000107">
    <property type="protein sequence ID" value="GKV34798.1"/>
    <property type="molecule type" value="Genomic_DNA"/>
</dbReference>
<evidence type="ECO:0000256" key="1">
    <source>
        <dbReference type="ARBA" id="ARBA00022614"/>
    </source>
</evidence>
<dbReference type="InterPro" id="IPR002182">
    <property type="entry name" value="NB-ARC"/>
</dbReference>
<evidence type="ECO:0000259" key="8">
    <source>
        <dbReference type="Pfam" id="PF18052"/>
    </source>
</evidence>
<dbReference type="Pfam" id="PF23559">
    <property type="entry name" value="WHD_DRP"/>
    <property type="match status" value="1"/>
</dbReference>
<dbReference type="InterPro" id="IPR056789">
    <property type="entry name" value="LRR_R13L1-DRL21"/>
</dbReference>
<keyword evidence="3" id="KW-0547">Nucleotide-binding</keyword>
<evidence type="ECO:0000256" key="5">
    <source>
        <dbReference type="ARBA" id="ARBA00022840"/>
    </source>
</evidence>
<dbReference type="InterPro" id="IPR042197">
    <property type="entry name" value="Apaf_helical"/>
</dbReference>
<dbReference type="Pfam" id="PF18052">
    <property type="entry name" value="Rx_N"/>
    <property type="match status" value="1"/>
</dbReference>
<evidence type="ECO:0000256" key="3">
    <source>
        <dbReference type="ARBA" id="ARBA00022741"/>
    </source>
</evidence>
<keyword evidence="1" id="KW-0433">Leucine-rich repeat</keyword>
<dbReference type="GO" id="GO:0006952">
    <property type="term" value="P:defense response"/>
    <property type="evidence" value="ECO:0007669"/>
    <property type="project" value="UniProtKB-KW"/>
</dbReference>
<feature type="domain" description="Disease resistance protein winged helix" evidence="9">
    <location>
        <begin position="479"/>
        <end position="549"/>
    </location>
</feature>
<dbReference type="Gene3D" id="1.10.10.10">
    <property type="entry name" value="Winged helix-like DNA-binding domain superfamily/Winged helix DNA-binding domain"/>
    <property type="match status" value="1"/>
</dbReference>
<keyword evidence="4" id="KW-0611">Plant defense</keyword>
<dbReference type="PANTHER" id="PTHR36766:SF51">
    <property type="entry name" value="DISEASE RESISTANCE RPP13-LIKE PROTEIN 1"/>
    <property type="match status" value="1"/>
</dbReference>
<feature type="coiled-coil region" evidence="6">
    <location>
        <begin position="275"/>
        <end position="309"/>
    </location>
</feature>
<dbReference type="InterPro" id="IPR032675">
    <property type="entry name" value="LRR_dom_sf"/>
</dbReference>
<keyword evidence="5" id="KW-0067">ATP-binding</keyword>
<dbReference type="InterPro" id="IPR027417">
    <property type="entry name" value="P-loop_NTPase"/>
</dbReference>
<evidence type="ECO:0000256" key="6">
    <source>
        <dbReference type="SAM" id="Coils"/>
    </source>
</evidence>
<proteinExistence type="predicted"/>
<reference evidence="11 12" key="1">
    <citation type="journal article" date="2021" name="Commun. Biol.">
        <title>The genome of Shorea leprosula (Dipterocarpaceae) highlights the ecological relevance of drought in aseasonal tropical rainforests.</title>
        <authorList>
            <person name="Ng K.K.S."/>
            <person name="Kobayashi M.J."/>
            <person name="Fawcett J.A."/>
            <person name="Hatakeyama M."/>
            <person name="Paape T."/>
            <person name="Ng C.H."/>
            <person name="Ang C.C."/>
            <person name="Tnah L.H."/>
            <person name="Lee C.T."/>
            <person name="Nishiyama T."/>
            <person name="Sese J."/>
            <person name="O'Brien M.J."/>
            <person name="Copetti D."/>
            <person name="Mohd Noor M.I."/>
            <person name="Ong R.C."/>
            <person name="Putra M."/>
            <person name="Sireger I.Z."/>
            <person name="Indrioko S."/>
            <person name="Kosugi Y."/>
            <person name="Izuno A."/>
            <person name="Isagi Y."/>
            <person name="Lee S.L."/>
            <person name="Shimizu K.K."/>
        </authorList>
    </citation>
    <scope>NUCLEOTIDE SEQUENCE [LARGE SCALE GENOMIC DNA]</scope>
    <source>
        <strain evidence="11">214</strain>
    </source>
</reference>
<feature type="domain" description="Disease resistance N-terminal" evidence="8">
    <location>
        <begin position="19"/>
        <end position="106"/>
    </location>
</feature>
<dbReference type="Proteomes" id="UP001054252">
    <property type="component" value="Unassembled WGS sequence"/>
</dbReference>
<dbReference type="InterPro" id="IPR036388">
    <property type="entry name" value="WH-like_DNA-bd_sf"/>
</dbReference>
<name>A0AAV5LC29_9ROSI</name>
<keyword evidence="12" id="KW-1185">Reference proteome</keyword>
<evidence type="ECO:0000259" key="10">
    <source>
        <dbReference type="Pfam" id="PF25019"/>
    </source>
</evidence>
<feature type="domain" description="NB-ARC" evidence="7">
    <location>
        <begin position="187"/>
        <end position="392"/>
    </location>
</feature>
<evidence type="ECO:0000256" key="4">
    <source>
        <dbReference type="ARBA" id="ARBA00022821"/>
    </source>
</evidence>
<feature type="domain" description="R13L1/DRL21-like LRR repeat region" evidence="10">
    <location>
        <begin position="744"/>
        <end position="881"/>
    </location>
</feature>
<dbReference type="InterPro" id="IPR041118">
    <property type="entry name" value="Rx_N"/>
</dbReference>
<dbReference type="InterPro" id="IPR058922">
    <property type="entry name" value="WHD_DRP"/>
</dbReference>
<comment type="caution">
    <text evidence="11">The sequence shown here is derived from an EMBL/GenBank/DDBJ whole genome shotgun (WGS) entry which is preliminary data.</text>
</comment>
<sequence length="1492" mass="170339">MEVLSLVGGSLLSATFDLLFERLNGYLSDQLRNTKGEVRAQMEYWKTLLPKIIAILEHAEENQKTNRFMKLCLDDLRDLAYDMEDILEEFVIDAKRPKLNAKSKASTNKRQKVTSSLKNIFRFKAKPNEEINYRLKDITSRLQRIEKDLHTLGPINSAMGDKKESHLTAGRLPESSLLEDWVCGRDSDKKAILNKLLDDGGSLEQDFIIPIVGMAGLGKTTLARLIYNDEKLKARFDLKVWVCVSDEFDVVQITRTILEQVIKKKCVCDDFGSPQEELKKKREELKKKREELKKKREELEKKCVDFGSLQEDLKNELSGHKFLLVLDDVWNKEYGQWDVLKRPFMSGAPGSKIIVTTRNKDVGTMMRGDDGVYNLALLQDDFCLPLFTRHALGKENFDAHPYLQDAGKKLVKRCKRLPLALKTLAGILRGKLRRDEWENVLNSDIWSSSEDRSRILPALRLSYNHLPSYLKRCFAYCALFPQDYEFKEKELVLLWMAEGLLQQQSRRKKQIEEEIGHQCFHELLSRSLFQQSSTNKSRFVMHDLINDLAVDVAGEIYCNLERGVGDEKLEKTCYLSCTPYYHEFSERFRVFDKLKHLRTFLLLPEPCVYADYSHRYIWCKRILHEFLPTSNRLRVLSLCHYQIIKVPDYFENLKHIRYIDFSHTRIKCIPESVGSLLFLQTLLLSGCRQLSKLPMTIGNLNDLHHLDMIATSSLKEMPSEIGNLKNLLTLSKFIVGKDSGMMRLSDLKNLSQLQGRLCILGLQNVLDVQDAREAKLDNIHGLEELVLEWSTFDSDMEWTALDNDRDESVLEMQVLNWLNPHSNLKSLKISCYGGKNFPPWVYDPSLFSNLSSMKLRRCKRCTLLPSLGLLPVLKELIIEGMGSIEAIGFEFYGQHGSFPSLAELVFRNMPEWKEWSSPAGSAGEFPCLHKLVIENCPKLLGELPSNLSSLKELDVGRCNGKLLKSMGDVPSLTYLRIEQISELTCLSMSLPSLKELSIQDCNEVLLNSMVDLTSLTKLNIWQISKLTCLPMSVSLPSLKELSIRDCNGVLLKSMVDLTSLTSLEIAYLEKLTCLPESFTQSLTALETLHIEGCSDLTCLWEERTEIEQSLLPLNLKYLWLEDCGALESLPHAMMMRMDGSSNSNTSMLMSRLENLEICDCNSLKSFPRGKLPTSLKNLIIRDCEGLESLPNVDGDYNNSNLCLDLHGLPRVYSSQGSCHQLPTFLKEFTVTYGGEWLESFPEKMLQHCTRLQSISIENCETLKSLPNLDCVSNLVGLFIYRCEVLESLPGELALCTPNLKWLTIDRCDNFKSLPKTMYQLKSLQMLCMVNCPSIEFIPDGGLPPNLKFLELSCENLKCVPNSMGQLTSLENLSLLGEALTMDLQNLTSLRSLRIEHKLPLDIVLPSSLTSLTIWHEDNLESIPGKLFQNLSSLQCFKIVDCPKLRSLPKEAFFPSLAELYISSCPHLKQQRFEEKGDYWTLACSIPYVQIAE</sequence>
<dbReference type="PANTHER" id="PTHR36766">
    <property type="entry name" value="PLANT BROAD-SPECTRUM MILDEW RESISTANCE PROTEIN RPW8"/>
    <property type="match status" value="1"/>
</dbReference>
<dbReference type="GO" id="GO:0043531">
    <property type="term" value="F:ADP binding"/>
    <property type="evidence" value="ECO:0007669"/>
    <property type="project" value="InterPro"/>
</dbReference>
<keyword evidence="2" id="KW-0677">Repeat</keyword>